<dbReference type="AlphaFoldDB" id="A0A445GA78"/>
<feature type="region of interest" description="Disordered" evidence="2">
    <location>
        <begin position="76"/>
        <end position="110"/>
    </location>
</feature>
<dbReference type="Proteomes" id="UP000289340">
    <property type="component" value="Chromosome 17"/>
</dbReference>
<evidence type="ECO:0000313" key="3">
    <source>
        <dbReference type="EMBL" id="RZB58123.1"/>
    </source>
</evidence>
<proteinExistence type="predicted"/>
<protein>
    <submittedName>
        <fullName evidence="3">Uncharacterized protein</fullName>
    </submittedName>
</protein>
<sequence length="121" mass="14008">MLQECVSKKRKLQEEKQKREILLDEVRFLRQQHKYLTKIQAAKVEPELGPSQNADIHNGPIEKERNFFSSEISMHQESNGREELVGNTLPITDKPLNLSNKEKKSGKKKVSWNDDVVVIVL</sequence>
<keyword evidence="1" id="KW-0175">Coiled coil</keyword>
<evidence type="ECO:0000256" key="2">
    <source>
        <dbReference type="SAM" id="MobiDB-lite"/>
    </source>
</evidence>
<dbReference type="PANTHER" id="PTHR34807:SF6">
    <property type="entry name" value="MYB-CC TYPE TRANSCRIPTION FACTOR LHEQLE-CONTAINING DOMAIN-CONTAINING PROTEIN"/>
    <property type="match status" value="1"/>
</dbReference>
<comment type="caution">
    <text evidence="3">The sequence shown here is derived from an EMBL/GenBank/DDBJ whole genome shotgun (WGS) entry which is preliminary data.</text>
</comment>
<keyword evidence="4" id="KW-1185">Reference proteome</keyword>
<dbReference type="SMR" id="A0A445GA78"/>
<evidence type="ECO:0000313" key="4">
    <source>
        <dbReference type="Proteomes" id="UP000289340"/>
    </source>
</evidence>
<dbReference type="EMBL" id="QZWG01000017">
    <property type="protein sequence ID" value="RZB58123.1"/>
    <property type="molecule type" value="Genomic_DNA"/>
</dbReference>
<name>A0A445GA78_GLYSO</name>
<evidence type="ECO:0000256" key="1">
    <source>
        <dbReference type="SAM" id="Coils"/>
    </source>
</evidence>
<accession>A0A445GA78</accession>
<reference evidence="3 4" key="1">
    <citation type="submission" date="2018-09" db="EMBL/GenBank/DDBJ databases">
        <title>A high-quality reference genome of wild soybean provides a powerful tool to mine soybean genomes.</title>
        <authorList>
            <person name="Xie M."/>
            <person name="Chung C.Y.L."/>
            <person name="Li M.-W."/>
            <person name="Wong F.-L."/>
            <person name="Chan T.-F."/>
            <person name="Lam H.-M."/>
        </authorList>
    </citation>
    <scope>NUCLEOTIDE SEQUENCE [LARGE SCALE GENOMIC DNA]</scope>
    <source>
        <strain evidence="4">cv. W05</strain>
        <tissue evidence="3">Hypocotyl of etiolated seedlings</tissue>
    </source>
</reference>
<feature type="coiled-coil region" evidence="1">
    <location>
        <begin position="5"/>
        <end position="32"/>
    </location>
</feature>
<gene>
    <name evidence="3" type="ORF">D0Y65_046668</name>
</gene>
<organism evidence="3 4">
    <name type="scientific">Glycine soja</name>
    <name type="common">Wild soybean</name>
    <dbReference type="NCBI Taxonomy" id="3848"/>
    <lineage>
        <taxon>Eukaryota</taxon>
        <taxon>Viridiplantae</taxon>
        <taxon>Streptophyta</taxon>
        <taxon>Embryophyta</taxon>
        <taxon>Tracheophyta</taxon>
        <taxon>Spermatophyta</taxon>
        <taxon>Magnoliopsida</taxon>
        <taxon>eudicotyledons</taxon>
        <taxon>Gunneridae</taxon>
        <taxon>Pentapetalae</taxon>
        <taxon>rosids</taxon>
        <taxon>fabids</taxon>
        <taxon>Fabales</taxon>
        <taxon>Fabaceae</taxon>
        <taxon>Papilionoideae</taxon>
        <taxon>50 kb inversion clade</taxon>
        <taxon>NPAAA clade</taxon>
        <taxon>indigoferoid/millettioid clade</taxon>
        <taxon>Phaseoleae</taxon>
        <taxon>Glycine</taxon>
        <taxon>Glycine subgen. Soja</taxon>
    </lineage>
</organism>
<dbReference type="PANTHER" id="PTHR34807">
    <property type="entry name" value="OS08G0270800 PROTEIN"/>
    <property type="match status" value="1"/>
</dbReference>